<sequence length="225" mass="25628">MVQLDEFGRPVQVEPNLPPPGNERQEVLKKRTDQLEEQIDQKSDQFLAVDPSKMEPDNEILNDIDKGFLYPPSADPNYEYNWVQCRHPVDHPSRMVEIKLSEKVKVSGKWVRPWKVVMGNDPDAKGLKISAENTCTIGDVLLMRCRKDHYALLTLEKRRKTLERTYGTDSALVDIALSHNASGGEAAYSKYKEDANFSLFGNALKMKLDNMVRTGNIPGLEINRR</sequence>
<accession>A0A0F9QB47</accession>
<evidence type="ECO:0000313" key="2">
    <source>
        <dbReference type="EMBL" id="KKN41215.1"/>
    </source>
</evidence>
<proteinExistence type="predicted"/>
<feature type="region of interest" description="Disordered" evidence="1">
    <location>
        <begin position="1"/>
        <end position="25"/>
    </location>
</feature>
<dbReference type="AlphaFoldDB" id="A0A0F9QB47"/>
<protein>
    <submittedName>
        <fullName evidence="2">Uncharacterized protein</fullName>
    </submittedName>
</protein>
<evidence type="ECO:0000256" key="1">
    <source>
        <dbReference type="SAM" id="MobiDB-lite"/>
    </source>
</evidence>
<gene>
    <name evidence="2" type="ORF">LCGC14_0725660</name>
</gene>
<reference evidence="2" key="1">
    <citation type="journal article" date="2015" name="Nature">
        <title>Complex archaea that bridge the gap between prokaryotes and eukaryotes.</title>
        <authorList>
            <person name="Spang A."/>
            <person name="Saw J.H."/>
            <person name="Jorgensen S.L."/>
            <person name="Zaremba-Niedzwiedzka K."/>
            <person name="Martijn J."/>
            <person name="Lind A.E."/>
            <person name="van Eijk R."/>
            <person name="Schleper C."/>
            <person name="Guy L."/>
            <person name="Ettema T.J."/>
        </authorList>
    </citation>
    <scope>NUCLEOTIDE SEQUENCE</scope>
</reference>
<organism evidence="2">
    <name type="scientific">marine sediment metagenome</name>
    <dbReference type="NCBI Taxonomy" id="412755"/>
    <lineage>
        <taxon>unclassified sequences</taxon>
        <taxon>metagenomes</taxon>
        <taxon>ecological metagenomes</taxon>
    </lineage>
</organism>
<name>A0A0F9QB47_9ZZZZ</name>
<dbReference type="EMBL" id="LAZR01001662">
    <property type="protein sequence ID" value="KKN41215.1"/>
    <property type="molecule type" value="Genomic_DNA"/>
</dbReference>
<comment type="caution">
    <text evidence="2">The sequence shown here is derived from an EMBL/GenBank/DDBJ whole genome shotgun (WGS) entry which is preliminary data.</text>
</comment>